<dbReference type="Pfam" id="PF00535">
    <property type="entry name" value="Glycos_transf_2"/>
    <property type="match status" value="1"/>
</dbReference>
<evidence type="ECO:0000313" key="2">
    <source>
        <dbReference type="EMBL" id="SJZ57960.1"/>
    </source>
</evidence>
<evidence type="ECO:0000313" key="3">
    <source>
        <dbReference type="Proteomes" id="UP000243297"/>
    </source>
</evidence>
<sequence>MKNYHTFGIAVPIYNNKKIFRKNVLNLRDVFLENNLEFPKLFVSDNASTDGLEEEIEVIKKEYPNLVYHRNKENMGYDYNFANALKISDCDYTWLLGSDDSIQGDLTSILNLLKIEGDYDLIINGEDHKITEGIKEDKDYIFSELCYQMNWISGLILSKQIIANLDFDRYQGTYWSHTGAILNYMLKNPFKLYYLHNKNVFRMCGNEVSWGKKYYEITSKLWADMIMGYEGVSYELKLLCCRNGYKYGRMTNMNLLSLRAKKEFNYKMIKEDYEYIRLYNKTNKLVLIVISILPSAPLNLLRRFYIKILDIK</sequence>
<dbReference type="RefSeq" id="WP_078711459.1">
    <property type="nucleotide sequence ID" value="NZ_FUWY01000002.1"/>
</dbReference>
<dbReference type="InterPro" id="IPR001173">
    <property type="entry name" value="Glyco_trans_2-like"/>
</dbReference>
<dbReference type="EMBL" id="FUWY01000002">
    <property type="protein sequence ID" value="SJZ57960.1"/>
    <property type="molecule type" value="Genomic_DNA"/>
</dbReference>
<evidence type="ECO:0000259" key="1">
    <source>
        <dbReference type="Pfam" id="PF00535"/>
    </source>
</evidence>
<dbReference type="InterPro" id="IPR029044">
    <property type="entry name" value="Nucleotide-diphossugar_trans"/>
</dbReference>
<proteinExistence type="predicted"/>
<reference evidence="3" key="1">
    <citation type="submission" date="2017-02" db="EMBL/GenBank/DDBJ databases">
        <authorList>
            <person name="Varghese N."/>
            <person name="Submissions S."/>
        </authorList>
    </citation>
    <scope>NUCLEOTIDE SEQUENCE [LARGE SCALE GENOMIC DNA]</scope>
    <source>
        <strain evidence="3">ATCC 25662</strain>
    </source>
</reference>
<dbReference type="Proteomes" id="UP000243297">
    <property type="component" value="Unassembled WGS sequence"/>
</dbReference>
<organism evidence="2 3">
    <name type="scientific">Anaerorhabdus furcosa</name>
    <dbReference type="NCBI Taxonomy" id="118967"/>
    <lineage>
        <taxon>Bacteria</taxon>
        <taxon>Bacillati</taxon>
        <taxon>Bacillota</taxon>
        <taxon>Erysipelotrichia</taxon>
        <taxon>Erysipelotrichales</taxon>
        <taxon>Erysipelotrichaceae</taxon>
        <taxon>Anaerorhabdus</taxon>
    </lineage>
</organism>
<dbReference type="Gene3D" id="3.90.550.10">
    <property type="entry name" value="Spore Coat Polysaccharide Biosynthesis Protein SpsA, Chain A"/>
    <property type="match status" value="1"/>
</dbReference>
<accession>A0A1T4LTA4</accession>
<dbReference type="GO" id="GO:0016740">
    <property type="term" value="F:transferase activity"/>
    <property type="evidence" value="ECO:0007669"/>
    <property type="project" value="UniProtKB-KW"/>
</dbReference>
<gene>
    <name evidence="2" type="ORF">SAMN02745191_1036</name>
</gene>
<keyword evidence="3" id="KW-1185">Reference proteome</keyword>
<feature type="domain" description="Glycosyltransferase 2-like" evidence="1">
    <location>
        <begin position="9"/>
        <end position="117"/>
    </location>
</feature>
<dbReference type="AlphaFoldDB" id="A0A1T4LTA4"/>
<name>A0A1T4LTA4_9FIRM</name>
<dbReference type="OrthoDB" id="9788101at2"/>
<dbReference type="SUPFAM" id="SSF53448">
    <property type="entry name" value="Nucleotide-diphospho-sugar transferases"/>
    <property type="match status" value="1"/>
</dbReference>
<protein>
    <submittedName>
        <fullName evidence="2">Glycosyltransferase involved in cell wall bisynthesis</fullName>
    </submittedName>
</protein>
<keyword evidence="2" id="KW-0808">Transferase</keyword>
<dbReference type="STRING" id="118967.SAMN02745191_1036"/>